<feature type="compositionally biased region" description="Low complexity" evidence="1">
    <location>
        <begin position="187"/>
        <end position="199"/>
    </location>
</feature>
<dbReference type="EMBL" id="CP045309">
    <property type="protein sequence ID" value="QGL48646.1"/>
    <property type="molecule type" value="Genomic_DNA"/>
</dbReference>
<feature type="compositionally biased region" description="Basic and acidic residues" evidence="1">
    <location>
        <begin position="464"/>
        <end position="483"/>
    </location>
</feature>
<feature type="transmembrane region" description="Helical" evidence="2">
    <location>
        <begin position="332"/>
        <end position="352"/>
    </location>
</feature>
<feature type="transmembrane region" description="Helical" evidence="2">
    <location>
        <begin position="27"/>
        <end position="49"/>
    </location>
</feature>
<sequence>MIPGMTAGVRQQPREATRPRTPRRTRLPALLALLVGVAGVGYRLALLLADVPPGNSDEATMGLAALHIARGEDFPVWFYGQAYMGTLEAYLAAPLVALSGPSVLVLRLPTLALYALFLALSWQLTRRLGGDRWYALLVVAVLALGSDRVIKNQLIAGGGYPELNPAGVALALLTVRLCAGGSRGLPRRASAGGPAARLPRPADADRPAAAGGSAAPLSPWAAWGLVSGVLLWVDPLILPFVLALGAVLVGWRRRELVGRAGAVLAGGLLLGAAPMLLDSLRHGRNPLAAVLTASGADAAASWGERLYGGLVLGPPLALGFCSPGRCAGWQLWWAPTFLALLLLAAITAWHTLRRAVPPASPASPAPPGRSADLGEFPFAANDKSPRSGDGPAEVPGGRVSAAVRLALLAAAAAVLAAYALSTAAGRAPMESARYLSILAVAMPALLWPLWSAARRAGLWPRPAEPPHHPGEPAESHRSGHHLGELAGSDRPGDRHLGDPESISRTAGGRKRIRAAGVAAVAVLAGMLGTGVVATAGAVGTVPATHAEAERHRMLVDALGDLNLRHVRAGYWTCNRLAFASGEEVRCAVVDDELRPGFDRLPGYRRAVDADPGAGWVAPPGSPLAARLDRRLGPGPDGLRVVDVPGWRIYLPRR</sequence>
<dbReference type="AlphaFoldDB" id="A0AAJ2ZGU8"/>
<feature type="transmembrane region" description="Helical" evidence="2">
    <location>
        <begin position="432"/>
        <end position="450"/>
    </location>
</feature>
<feature type="transmembrane region" description="Helical" evidence="2">
    <location>
        <begin position="256"/>
        <end position="277"/>
    </location>
</feature>
<feature type="region of interest" description="Disordered" evidence="1">
    <location>
        <begin position="1"/>
        <end position="22"/>
    </location>
</feature>
<dbReference type="Proteomes" id="UP000477779">
    <property type="component" value="Unassembled WGS sequence"/>
</dbReference>
<feature type="transmembrane region" description="Helical" evidence="2">
    <location>
        <begin position="401"/>
        <end position="420"/>
    </location>
</feature>
<reference evidence="3 6" key="2">
    <citation type="submission" date="2020-02" db="EMBL/GenBank/DDBJ databases">
        <title>WGS of Micromonospora spp. isolated from hot spring.</title>
        <authorList>
            <person name="Thawai C."/>
        </authorList>
    </citation>
    <scope>NUCLEOTIDE SEQUENCE [LARGE SCALE GENOMIC DNA]</scope>
    <source>
        <strain evidence="3 6">TMS7</strain>
    </source>
</reference>
<reference evidence="4 5" key="1">
    <citation type="submission" date="2019-10" db="EMBL/GenBank/DDBJ databases">
        <title>Genome Sequence of Micromonospora terminaliae DSM 101760.</title>
        <authorList>
            <person name="Guo L."/>
        </authorList>
    </citation>
    <scope>NUCLEOTIDE SEQUENCE [LARGE SCALE GENOMIC DNA]</scope>
    <source>
        <strain evidence="4 5">DSM 101760</strain>
    </source>
</reference>
<gene>
    <name evidence="3" type="ORF">G3561_19105</name>
    <name evidence="4" type="ORF">GCE86_17425</name>
</gene>
<proteinExistence type="predicted"/>
<keyword evidence="2" id="KW-0812">Transmembrane</keyword>
<keyword evidence="5" id="KW-1185">Reference proteome</keyword>
<feature type="region of interest" description="Disordered" evidence="1">
    <location>
        <begin position="357"/>
        <end position="395"/>
    </location>
</feature>
<protein>
    <submittedName>
        <fullName evidence="3">DUF423 domain-containing protein</fullName>
    </submittedName>
</protein>
<feature type="region of interest" description="Disordered" evidence="1">
    <location>
        <begin position="185"/>
        <end position="215"/>
    </location>
</feature>
<evidence type="ECO:0000256" key="1">
    <source>
        <dbReference type="SAM" id="MobiDB-lite"/>
    </source>
</evidence>
<dbReference type="Proteomes" id="UP000402241">
    <property type="component" value="Chromosome"/>
</dbReference>
<evidence type="ECO:0000313" key="4">
    <source>
        <dbReference type="EMBL" id="QGL48646.1"/>
    </source>
</evidence>
<evidence type="ECO:0000313" key="3">
    <source>
        <dbReference type="EMBL" id="NES29647.1"/>
    </source>
</evidence>
<name>A0AAJ2ZGU8_9ACTN</name>
<evidence type="ECO:0000256" key="2">
    <source>
        <dbReference type="SAM" id="Phobius"/>
    </source>
</evidence>
<evidence type="ECO:0000313" key="5">
    <source>
        <dbReference type="Proteomes" id="UP000402241"/>
    </source>
</evidence>
<feature type="transmembrane region" description="Helical" evidence="2">
    <location>
        <begin position="104"/>
        <end position="121"/>
    </location>
</feature>
<accession>A0AAJ2ZGU8</accession>
<feature type="region of interest" description="Disordered" evidence="1">
    <location>
        <begin position="461"/>
        <end position="508"/>
    </location>
</feature>
<keyword evidence="2" id="KW-1133">Transmembrane helix</keyword>
<keyword evidence="2" id="KW-0472">Membrane</keyword>
<feature type="compositionally biased region" description="Pro residues" evidence="1">
    <location>
        <begin position="358"/>
        <end position="367"/>
    </location>
</feature>
<evidence type="ECO:0000313" key="6">
    <source>
        <dbReference type="Proteomes" id="UP000477779"/>
    </source>
</evidence>
<dbReference type="EMBL" id="JAAHBZ010000007">
    <property type="protein sequence ID" value="NES29647.1"/>
    <property type="molecule type" value="Genomic_DNA"/>
</dbReference>
<feature type="transmembrane region" description="Helical" evidence="2">
    <location>
        <begin position="220"/>
        <end position="249"/>
    </location>
</feature>
<feature type="transmembrane region" description="Helical" evidence="2">
    <location>
        <begin position="514"/>
        <end position="538"/>
    </location>
</feature>
<organism evidence="3 6">
    <name type="scientific">Micromonospora terminaliae</name>
    <dbReference type="NCBI Taxonomy" id="1914461"/>
    <lineage>
        <taxon>Bacteria</taxon>
        <taxon>Bacillati</taxon>
        <taxon>Actinomycetota</taxon>
        <taxon>Actinomycetes</taxon>
        <taxon>Micromonosporales</taxon>
        <taxon>Micromonosporaceae</taxon>
        <taxon>Micromonospora</taxon>
    </lineage>
</organism>